<organism evidence="3 4">
    <name type="scientific">Pestalotiopsis fici (strain W106-1 / CGMCC3.15140)</name>
    <dbReference type="NCBI Taxonomy" id="1229662"/>
    <lineage>
        <taxon>Eukaryota</taxon>
        <taxon>Fungi</taxon>
        <taxon>Dikarya</taxon>
        <taxon>Ascomycota</taxon>
        <taxon>Pezizomycotina</taxon>
        <taxon>Sordariomycetes</taxon>
        <taxon>Xylariomycetidae</taxon>
        <taxon>Amphisphaeriales</taxon>
        <taxon>Sporocadaceae</taxon>
        <taxon>Pestalotiopsis</taxon>
    </lineage>
</organism>
<feature type="transmembrane region" description="Helical" evidence="1">
    <location>
        <begin position="364"/>
        <end position="389"/>
    </location>
</feature>
<proteinExistence type="predicted"/>
<dbReference type="OMA" id="LWYSAQC"/>
<evidence type="ECO:0000256" key="1">
    <source>
        <dbReference type="SAM" id="Phobius"/>
    </source>
</evidence>
<reference evidence="4" key="1">
    <citation type="journal article" date="2015" name="BMC Genomics">
        <title>Genomic and transcriptomic analysis of the endophytic fungus Pestalotiopsis fici reveals its lifestyle and high potential for synthesis of natural products.</title>
        <authorList>
            <person name="Wang X."/>
            <person name="Zhang X."/>
            <person name="Liu L."/>
            <person name="Xiang M."/>
            <person name="Wang W."/>
            <person name="Sun X."/>
            <person name="Che Y."/>
            <person name="Guo L."/>
            <person name="Liu G."/>
            <person name="Guo L."/>
            <person name="Wang C."/>
            <person name="Yin W.B."/>
            <person name="Stadler M."/>
            <person name="Zhang X."/>
            <person name="Liu X."/>
        </authorList>
    </citation>
    <scope>NUCLEOTIDE SEQUENCE [LARGE SCALE GENOMIC DNA]</scope>
    <source>
        <strain evidence="4">W106-1 / CGMCC3.15140</strain>
    </source>
</reference>
<feature type="transmembrane region" description="Helical" evidence="1">
    <location>
        <begin position="505"/>
        <end position="527"/>
    </location>
</feature>
<name>W3XD01_PESFW</name>
<feature type="transmembrane region" description="Helical" evidence="1">
    <location>
        <begin position="74"/>
        <end position="95"/>
    </location>
</feature>
<dbReference type="PANTHER" id="PTHR35395">
    <property type="entry name" value="DUF6536 DOMAIN-CONTAINING PROTEIN"/>
    <property type="match status" value="1"/>
</dbReference>
<dbReference type="OrthoDB" id="5429634at2759"/>
<dbReference type="GeneID" id="19269950"/>
<keyword evidence="1" id="KW-0472">Membrane</keyword>
<dbReference type="AlphaFoldDB" id="W3XD01"/>
<feature type="transmembrane region" description="Helical" evidence="1">
    <location>
        <begin position="573"/>
        <end position="594"/>
    </location>
</feature>
<accession>W3XD01</accession>
<feature type="transmembrane region" description="Helical" evidence="1">
    <location>
        <begin position="456"/>
        <end position="485"/>
    </location>
</feature>
<keyword evidence="1" id="KW-0812">Transmembrane</keyword>
<sequence>MARPRLSIWSRIRSAFGTTGWRRAALVNTTIMGVSTLILISFLIAALAQARGIYKTVMFYSGACGSSGASRANLALHLLLNIFSTAIFASSNFFMQVLNAPSRDEVVEAHSRGSWLDIGIPSLRNAVRVSRFKTLSWAVFFLSSIPLHLFFNSVIFQTDRRESSYQLTIATEGFVNGGPYRVPGTSLVIPDSDSSDTYLGSDAYLEPKSPVSANISSVAAEGSTWNQISAAKCRNEYEQCHGLQKYRNVVIVIDQPDGWTTTYPTNYSTSYISADFFKETNGSINSLWYSAQCVMEATFQSVGFTEAPQCDNACQNRLQATADSSEETWKIDFQFDDSQFVQSQFVPLPVSYCLAESIQPGCKIGLSVMLLLAITLCTTIKFVQCLVVLKGLDYRQSLVTLGDAVTAFIREPDPHTVGQCTLSRTGVRRSQRTLAPGPRRWHQRPRRMGSAVSKRTWICTYVIYIVCLFPVCFCLWIAGSFAGILTGTVGQSDSNFLIRSRLTSGFLSATLLVNSPQLILSFCYLSYNTLFTRMQMAREWAMYSMRYKGLRVTEPTGSQFATYRLQLPYKYSIPLITGSVLLHWMMSNTFYVVVFEGDYFKGEEFQEENAGILDDSLGADTQVSFGYSPISILAFIIIFLVITLAPCILGVFRLPGYMRSVGSNSWAISAACHVSAMSKAREQSLDNLSPSERESVSSLLHAPDTDAHLYSDANVIQGENRSDLAERALILGGYSQTHNDDIEMRSIRHASSDSLHIDPAPDESVFREMKGSDDELRLLISQNKIKWGVVPMPPGFLDQYASFEDPVGHLGFGVAADDVGVPIEDWYYA</sequence>
<gene>
    <name evidence="3" type="ORF">PFICI_04937</name>
</gene>
<dbReference type="HOGENOM" id="CLU_010112_1_0_1"/>
<dbReference type="Pfam" id="PF20163">
    <property type="entry name" value="DUF6536"/>
    <property type="match status" value="1"/>
</dbReference>
<keyword evidence="4" id="KW-1185">Reference proteome</keyword>
<feature type="transmembrane region" description="Helical" evidence="1">
    <location>
        <begin position="134"/>
        <end position="156"/>
    </location>
</feature>
<keyword evidence="1" id="KW-1133">Transmembrane helix</keyword>
<feature type="transmembrane region" description="Helical" evidence="1">
    <location>
        <begin position="630"/>
        <end position="652"/>
    </location>
</feature>
<protein>
    <recommendedName>
        <fullName evidence="2">DUF6536 domain-containing protein</fullName>
    </recommendedName>
</protein>
<dbReference type="RefSeq" id="XP_007831709.1">
    <property type="nucleotide sequence ID" value="XM_007833518.1"/>
</dbReference>
<dbReference type="eggNOG" id="ENOG502RYAY">
    <property type="taxonomic scope" value="Eukaryota"/>
</dbReference>
<dbReference type="STRING" id="1229662.W3XD01"/>
<dbReference type="KEGG" id="pfy:PFICI_04937"/>
<evidence type="ECO:0000313" key="3">
    <source>
        <dbReference type="EMBL" id="ETS83061.1"/>
    </source>
</evidence>
<dbReference type="Proteomes" id="UP000030651">
    <property type="component" value="Unassembled WGS sequence"/>
</dbReference>
<dbReference type="EMBL" id="KI912111">
    <property type="protein sequence ID" value="ETS83061.1"/>
    <property type="molecule type" value="Genomic_DNA"/>
</dbReference>
<evidence type="ECO:0000313" key="4">
    <source>
        <dbReference type="Proteomes" id="UP000030651"/>
    </source>
</evidence>
<evidence type="ECO:0000259" key="2">
    <source>
        <dbReference type="Pfam" id="PF20163"/>
    </source>
</evidence>
<dbReference type="InParanoid" id="W3XD01"/>
<dbReference type="InterPro" id="IPR046623">
    <property type="entry name" value="DUF6536"/>
</dbReference>
<dbReference type="PANTHER" id="PTHR35395:SF1">
    <property type="entry name" value="DUF6536 DOMAIN-CONTAINING PROTEIN"/>
    <property type="match status" value="1"/>
</dbReference>
<feature type="domain" description="DUF6536" evidence="2">
    <location>
        <begin position="21"/>
        <end position="175"/>
    </location>
</feature>